<comment type="caution">
    <text evidence="2">The sequence shown here is derived from an EMBL/GenBank/DDBJ whole genome shotgun (WGS) entry which is preliminary data.</text>
</comment>
<name>A0A9J5XM73_SOLCO</name>
<reference evidence="2 3" key="1">
    <citation type="submission" date="2020-09" db="EMBL/GenBank/DDBJ databases">
        <title>De no assembly of potato wild relative species, Solanum commersonii.</title>
        <authorList>
            <person name="Cho K."/>
        </authorList>
    </citation>
    <scope>NUCLEOTIDE SEQUENCE [LARGE SCALE GENOMIC DNA]</scope>
    <source>
        <strain evidence="2">LZ3.2</strain>
        <tissue evidence="2">Leaf</tissue>
    </source>
</reference>
<dbReference type="AlphaFoldDB" id="A0A9J5XM73"/>
<evidence type="ECO:0000256" key="1">
    <source>
        <dbReference type="SAM" id="MobiDB-lite"/>
    </source>
</evidence>
<dbReference type="EMBL" id="JACXVP010000008">
    <property type="protein sequence ID" value="KAG5588957.1"/>
    <property type="molecule type" value="Genomic_DNA"/>
</dbReference>
<proteinExistence type="predicted"/>
<evidence type="ECO:0000313" key="3">
    <source>
        <dbReference type="Proteomes" id="UP000824120"/>
    </source>
</evidence>
<keyword evidence="3" id="KW-1185">Reference proteome</keyword>
<dbReference type="Proteomes" id="UP000824120">
    <property type="component" value="Chromosome 8"/>
</dbReference>
<dbReference type="PANTHER" id="PTHR46238:SF8">
    <property type="entry name" value="ENDONUCLEASE_EXONUCLEASE_PHOSPHATASE DOMAIN-CONTAINING PROTEIN"/>
    <property type="match status" value="1"/>
</dbReference>
<gene>
    <name evidence="2" type="ORF">H5410_039471</name>
</gene>
<protein>
    <submittedName>
        <fullName evidence="2">Uncharacterized protein</fullName>
    </submittedName>
</protein>
<sequence length="115" mass="13346">MVEKFEHVHTRCTDIPVQRCEKLTMDDFNRGRDRLKKYRRKVIRHDMTQLQHTEDMALDRRLGRTHSTIGGLKTKSNKGEPKGSGKYAAYHQKPNIINDGKKEDGLDDKSCSSFN</sequence>
<organism evidence="2 3">
    <name type="scientific">Solanum commersonii</name>
    <name type="common">Commerson's wild potato</name>
    <name type="synonym">Commerson's nightshade</name>
    <dbReference type="NCBI Taxonomy" id="4109"/>
    <lineage>
        <taxon>Eukaryota</taxon>
        <taxon>Viridiplantae</taxon>
        <taxon>Streptophyta</taxon>
        <taxon>Embryophyta</taxon>
        <taxon>Tracheophyta</taxon>
        <taxon>Spermatophyta</taxon>
        <taxon>Magnoliopsida</taxon>
        <taxon>eudicotyledons</taxon>
        <taxon>Gunneridae</taxon>
        <taxon>Pentapetalae</taxon>
        <taxon>asterids</taxon>
        <taxon>lamiids</taxon>
        <taxon>Solanales</taxon>
        <taxon>Solanaceae</taxon>
        <taxon>Solanoideae</taxon>
        <taxon>Solaneae</taxon>
        <taxon>Solanum</taxon>
    </lineage>
</organism>
<accession>A0A9J5XM73</accession>
<feature type="compositionally biased region" description="Basic and acidic residues" evidence="1">
    <location>
        <begin position="99"/>
        <end position="115"/>
    </location>
</feature>
<evidence type="ECO:0000313" key="2">
    <source>
        <dbReference type="EMBL" id="KAG5588957.1"/>
    </source>
</evidence>
<feature type="region of interest" description="Disordered" evidence="1">
    <location>
        <begin position="65"/>
        <end position="115"/>
    </location>
</feature>
<dbReference type="PANTHER" id="PTHR46238">
    <property type="entry name" value="REVERSE TRANSCRIPTASE DOMAIN-CONTAINING PROTEIN"/>
    <property type="match status" value="1"/>
</dbReference>